<evidence type="ECO:0000259" key="2">
    <source>
        <dbReference type="Pfam" id="PF13609"/>
    </source>
</evidence>
<keyword evidence="4" id="KW-1185">Reference proteome</keyword>
<keyword evidence="1" id="KW-0732">Signal</keyword>
<dbReference type="AlphaFoldDB" id="A0A370D6W7"/>
<evidence type="ECO:0000256" key="1">
    <source>
        <dbReference type="SAM" id="SignalP"/>
    </source>
</evidence>
<dbReference type="InterPro" id="IPR033900">
    <property type="entry name" value="Gram_neg_porin_domain"/>
</dbReference>
<dbReference type="CDD" id="cd00342">
    <property type="entry name" value="gram_neg_porins"/>
    <property type="match status" value="1"/>
</dbReference>
<reference evidence="3 4" key="1">
    <citation type="journal article" date="2018" name="ISME J.">
        <title>Endosymbiont genomes yield clues of tubeworm success.</title>
        <authorList>
            <person name="Li Y."/>
            <person name="Liles M.R."/>
            <person name="Halanych K.M."/>
        </authorList>
    </citation>
    <scope>NUCLEOTIDE SEQUENCE [LARGE SCALE GENOMIC DNA]</scope>
    <source>
        <strain evidence="3">A1464</strain>
    </source>
</reference>
<feature type="signal peptide" evidence="1">
    <location>
        <begin position="1"/>
        <end position="22"/>
    </location>
</feature>
<feature type="domain" description="Porin" evidence="2">
    <location>
        <begin position="9"/>
        <end position="313"/>
    </location>
</feature>
<comment type="caution">
    <text evidence="3">The sequence shown here is derived from an EMBL/GenBank/DDBJ whole genome shotgun (WGS) entry which is preliminary data.</text>
</comment>
<accession>A0A370D6W7</accession>
<protein>
    <recommendedName>
        <fullName evidence="2">Porin domain-containing protein</fullName>
    </recommendedName>
</protein>
<dbReference type="Pfam" id="PF13609">
    <property type="entry name" value="Porin_4"/>
    <property type="match status" value="1"/>
</dbReference>
<dbReference type="GO" id="GO:0015288">
    <property type="term" value="F:porin activity"/>
    <property type="evidence" value="ECO:0007669"/>
    <property type="project" value="InterPro"/>
</dbReference>
<dbReference type="Gene3D" id="2.40.160.10">
    <property type="entry name" value="Porin"/>
    <property type="match status" value="1"/>
</dbReference>
<dbReference type="SUPFAM" id="SSF56935">
    <property type="entry name" value="Porins"/>
    <property type="match status" value="1"/>
</dbReference>
<proteinExistence type="predicted"/>
<evidence type="ECO:0000313" key="4">
    <source>
        <dbReference type="Proteomes" id="UP000254266"/>
    </source>
</evidence>
<evidence type="ECO:0000313" key="3">
    <source>
        <dbReference type="EMBL" id="RDH80751.1"/>
    </source>
</evidence>
<gene>
    <name evidence="3" type="ORF">DIZ80_17140</name>
</gene>
<dbReference type="Proteomes" id="UP000254266">
    <property type="component" value="Unassembled WGS sequence"/>
</dbReference>
<dbReference type="EMBL" id="QFXC01000014">
    <property type="protein sequence ID" value="RDH80751.1"/>
    <property type="molecule type" value="Genomic_DNA"/>
</dbReference>
<dbReference type="InterPro" id="IPR023614">
    <property type="entry name" value="Porin_dom_sf"/>
</dbReference>
<sequence length="330" mass="33969">MKKIVLCAAVSAICAVPVTAMAEADFYGQLRISLDSVDADNAAAAKDGLTVTDNTSVFGFKAMSEGDGVKAFIHLQAGAKADGNDAADAAFTKRFYFGGLKGDFGQVAYGLMSSAYKMPGFKMDPFYNHSSVNVSGSVVNGAGGTYGLSPVNNLFTDNALQYTSPAMGGLTLNIGLYVDDSEADEHGTGFGAAYKSGNISAGVQYASNGDNATIKNLNADSTAIRVHGGYKADGWSAAISAEQVEKSSTTDDTYLFLVGKANISDSLEAAVTLGSVSGDTTAIEGTGITAGVFKTVAKKTQVFGSLSTVSLDDDTQAEPSVFSVGVIHKF</sequence>
<organism evidence="3 4">
    <name type="scientific">endosymbiont of Galathealinum brachiosum</name>
    <dbReference type="NCBI Taxonomy" id="2200906"/>
    <lineage>
        <taxon>Bacteria</taxon>
        <taxon>Pseudomonadati</taxon>
        <taxon>Pseudomonadota</taxon>
        <taxon>Gammaproteobacteria</taxon>
        <taxon>sulfur-oxidizing symbionts</taxon>
    </lineage>
</organism>
<dbReference type="GO" id="GO:0016020">
    <property type="term" value="C:membrane"/>
    <property type="evidence" value="ECO:0007669"/>
    <property type="project" value="InterPro"/>
</dbReference>
<feature type="chain" id="PRO_5016562921" description="Porin domain-containing protein" evidence="1">
    <location>
        <begin position="23"/>
        <end position="330"/>
    </location>
</feature>
<name>A0A370D6W7_9GAMM</name>